<evidence type="ECO:0000256" key="4">
    <source>
        <dbReference type="ARBA" id="ARBA00023242"/>
    </source>
</evidence>
<evidence type="ECO:0000259" key="9">
    <source>
        <dbReference type="PROSITE" id="PS51294"/>
    </source>
</evidence>
<organism evidence="10 11">
    <name type="scientific">Podila minutissima</name>
    <dbReference type="NCBI Taxonomy" id="64525"/>
    <lineage>
        <taxon>Eukaryota</taxon>
        <taxon>Fungi</taxon>
        <taxon>Fungi incertae sedis</taxon>
        <taxon>Mucoromycota</taxon>
        <taxon>Mortierellomycotina</taxon>
        <taxon>Mortierellomycetes</taxon>
        <taxon>Mortierellales</taxon>
        <taxon>Mortierellaceae</taxon>
        <taxon>Podila</taxon>
    </lineage>
</organism>
<proteinExistence type="predicted"/>
<dbReference type="SUPFAM" id="SSF46689">
    <property type="entry name" value="Homeodomain-like"/>
    <property type="match status" value="2"/>
</dbReference>
<dbReference type="SMART" id="SM00355">
    <property type="entry name" value="ZnF_C2H2"/>
    <property type="match status" value="5"/>
</dbReference>
<name>A0A9P5SFY2_9FUNG</name>
<dbReference type="AlphaFoldDB" id="A0A9P5SFY2"/>
<dbReference type="Pfam" id="PF13921">
    <property type="entry name" value="Myb_DNA-bind_6"/>
    <property type="match status" value="1"/>
</dbReference>
<evidence type="ECO:0000256" key="2">
    <source>
        <dbReference type="ARBA" id="ARBA00023125"/>
    </source>
</evidence>
<dbReference type="Gene3D" id="3.30.160.60">
    <property type="entry name" value="Classic Zinc Finger"/>
    <property type="match status" value="1"/>
</dbReference>
<feature type="compositionally biased region" description="Low complexity" evidence="6">
    <location>
        <begin position="376"/>
        <end position="394"/>
    </location>
</feature>
<feature type="compositionally biased region" description="Polar residues" evidence="6">
    <location>
        <begin position="491"/>
        <end position="508"/>
    </location>
</feature>
<dbReference type="GO" id="GO:0001006">
    <property type="term" value="F:RNA polymerase III type 3 promoter sequence-specific DNA binding"/>
    <property type="evidence" value="ECO:0007669"/>
    <property type="project" value="TreeGrafter"/>
</dbReference>
<dbReference type="GO" id="GO:0019185">
    <property type="term" value="C:snRNA-activating protein complex"/>
    <property type="evidence" value="ECO:0007669"/>
    <property type="project" value="TreeGrafter"/>
</dbReference>
<evidence type="ECO:0000256" key="6">
    <source>
        <dbReference type="SAM" id="MobiDB-lite"/>
    </source>
</evidence>
<evidence type="ECO:0000256" key="3">
    <source>
        <dbReference type="ARBA" id="ARBA00023163"/>
    </source>
</evidence>
<keyword evidence="2" id="KW-0238">DNA-binding</keyword>
<dbReference type="PANTHER" id="PTHR46621">
    <property type="entry name" value="SNRNA-ACTIVATING PROTEIN COMPLEX SUBUNIT 4"/>
    <property type="match status" value="1"/>
</dbReference>
<feature type="region of interest" description="Disordered" evidence="6">
    <location>
        <begin position="374"/>
        <end position="440"/>
    </location>
</feature>
<feature type="region of interest" description="Disordered" evidence="6">
    <location>
        <begin position="287"/>
        <end position="312"/>
    </location>
</feature>
<feature type="domain" description="HTH myb-type" evidence="9">
    <location>
        <begin position="134"/>
        <end position="188"/>
    </location>
</feature>
<sequence length="832" mass="91566">MQSDSYGTQPEYESYSHYGYQQSAHLDFTYLAPNENSKDHHVPAIFNTTFPDNIPSLGLTGDLGMDDMLAADDQITPRKRDRGERIVWTPEEDTCLRTAVQIYGDKTEKWAKIAACVPGRTNKNCRKRWFHSLDPSLKKGAWTDEEDHLLRTGVQLFVGQWSKIAERIPGRTDDQCAKRWRESLDPHIDRAAWTPEDDEILLQRFQDFGSQWQKIALAFPGRPGLHCRNRWRKLQRSSNHVKRVSKRALMSETRKLKVLMETQNDDGTEDFMQDTFLDEEYVLEDHGHCEGRRRDDSKSDDGDSSASDDEKPYGCAIPDCNFESSSPSLLFYHHKASHAGTTVPKPFRCAMPGCEGRKRYKNINGLQYHVTHAKNSPTHTGHGSYSGSGPSSSSKAHFTELTEDITEHHKSSTRPIPTTSSSKAKASPYSSPKANALSSRTQLHIPIPATTMTTMGSLSNPPTPAEIQLQLHQPRDLNQPLSQPLPSLNPHRTSPPSNQPLSKPLSQPLSALSHNAFNVTSSVAMEISGTSQSSSGSSSPHIQRSPFPCPEFGCERQFHTLNSLNAHMANNHGHRAMNMRSNDPSPPFDSGAMVIPSNDFSDIDMGMASGSSSPMDTAMIAFDESMLHTPFDSLDHSQMGLDTTSTSRGLTFNELAFANHIANSLNNRIHFGTHINVSANDSPTLPPTPTTSANVSPRLAAATLSVTPIPQPKAKTPKAAKKFSCAVTGCQKAYASATTLNNHMRHDHRDIHNANMASLALVPTKIVPQPAFRGSGIPFPQGTSMEVEEISTKAVKAYKCKVDGCGKGYVNINGLMNHLLQAHGSTPTSASS</sequence>
<feature type="domain" description="Myb-like" evidence="7">
    <location>
        <begin position="80"/>
        <end position="133"/>
    </location>
</feature>
<evidence type="ECO:0000256" key="1">
    <source>
        <dbReference type="ARBA" id="ARBA00023015"/>
    </source>
</evidence>
<dbReference type="PROSITE" id="PS50157">
    <property type="entry name" value="ZINC_FINGER_C2H2_2"/>
    <property type="match status" value="3"/>
</dbReference>
<feature type="domain" description="C2H2-type" evidence="8">
    <location>
        <begin position="723"/>
        <end position="757"/>
    </location>
</feature>
<feature type="compositionally biased region" description="Basic and acidic residues" evidence="6">
    <location>
        <begin position="287"/>
        <end position="301"/>
    </location>
</feature>
<dbReference type="GO" id="GO:0000978">
    <property type="term" value="F:RNA polymerase II cis-regulatory region sequence-specific DNA binding"/>
    <property type="evidence" value="ECO:0007669"/>
    <property type="project" value="TreeGrafter"/>
</dbReference>
<dbReference type="InterPro" id="IPR013087">
    <property type="entry name" value="Znf_C2H2_type"/>
</dbReference>
<keyword evidence="4" id="KW-0539">Nucleus</keyword>
<dbReference type="GO" id="GO:0042796">
    <property type="term" value="P:snRNA transcription by RNA polymerase III"/>
    <property type="evidence" value="ECO:0007669"/>
    <property type="project" value="TreeGrafter"/>
</dbReference>
<gene>
    <name evidence="10" type="ORF">BG006_008437</name>
</gene>
<dbReference type="EMBL" id="JAAAUY010000571">
    <property type="protein sequence ID" value="KAF9328369.1"/>
    <property type="molecule type" value="Genomic_DNA"/>
</dbReference>
<evidence type="ECO:0000313" key="10">
    <source>
        <dbReference type="EMBL" id="KAF9328369.1"/>
    </source>
</evidence>
<dbReference type="PROSITE" id="PS00028">
    <property type="entry name" value="ZINC_FINGER_C2H2_1"/>
    <property type="match status" value="3"/>
</dbReference>
<dbReference type="GO" id="GO:0008270">
    <property type="term" value="F:zinc ion binding"/>
    <property type="evidence" value="ECO:0007669"/>
    <property type="project" value="UniProtKB-KW"/>
</dbReference>
<dbReference type="GO" id="GO:0042795">
    <property type="term" value="P:snRNA transcription by RNA polymerase II"/>
    <property type="evidence" value="ECO:0007669"/>
    <property type="project" value="TreeGrafter"/>
</dbReference>
<dbReference type="PANTHER" id="PTHR46621:SF1">
    <property type="entry name" value="SNRNA-ACTIVATING PROTEIN COMPLEX SUBUNIT 4"/>
    <property type="match status" value="1"/>
</dbReference>
<feature type="compositionally biased region" description="Low complexity" evidence="6">
    <location>
        <begin position="477"/>
        <end position="490"/>
    </location>
</feature>
<feature type="domain" description="C2H2-type" evidence="8">
    <location>
        <begin position="798"/>
        <end position="828"/>
    </location>
</feature>
<dbReference type="PROSITE" id="PS51294">
    <property type="entry name" value="HTH_MYB"/>
    <property type="match status" value="3"/>
</dbReference>
<dbReference type="SMART" id="SM00717">
    <property type="entry name" value="SANT"/>
    <property type="match status" value="3"/>
</dbReference>
<evidence type="ECO:0000256" key="5">
    <source>
        <dbReference type="PROSITE-ProRule" id="PRU00042"/>
    </source>
</evidence>
<feature type="domain" description="C2H2-type" evidence="8">
    <location>
        <begin position="547"/>
        <end position="576"/>
    </location>
</feature>
<dbReference type="InterPro" id="IPR051575">
    <property type="entry name" value="Myb-like_DNA-bd"/>
</dbReference>
<dbReference type="Pfam" id="PF00249">
    <property type="entry name" value="Myb_DNA-binding"/>
    <property type="match status" value="1"/>
</dbReference>
<keyword evidence="5" id="KW-0862">Zinc</keyword>
<keyword evidence="5" id="KW-0479">Metal-binding</keyword>
<dbReference type="CDD" id="cd00167">
    <property type="entry name" value="SANT"/>
    <property type="match status" value="3"/>
</dbReference>
<feature type="domain" description="HTH myb-type" evidence="9">
    <location>
        <begin position="88"/>
        <end position="129"/>
    </location>
</feature>
<feature type="compositionally biased region" description="Basic and acidic residues" evidence="6">
    <location>
        <begin position="397"/>
        <end position="410"/>
    </location>
</feature>
<keyword evidence="3" id="KW-0804">Transcription</keyword>
<feature type="compositionally biased region" description="Low complexity" evidence="6">
    <location>
        <begin position="413"/>
        <end position="434"/>
    </location>
</feature>
<feature type="region of interest" description="Disordered" evidence="6">
    <location>
        <begin position="477"/>
        <end position="508"/>
    </location>
</feature>
<feature type="domain" description="HTH myb-type" evidence="9">
    <location>
        <begin position="190"/>
        <end position="239"/>
    </location>
</feature>
<evidence type="ECO:0000259" key="7">
    <source>
        <dbReference type="PROSITE" id="PS50090"/>
    </source>
</evidence>
<comment type="caution">
    <text evidence="10">The sequence shown here is derived from an EMBL/GenBank/DDBJ whole genome shotgun (WGS) entry which is preliminary data.</text>
</comment>
<feature type="domain" description="Myb-like" evidence="7">
    <location>
        <begin position="134"/>
        <end position="184"/>
    </location>
</feature>
<evidence type="ECO:0000259" key="8">
    <source>
        <dbReference type="PROSITE" id="PS50157"/>
    </source>
</evidence>
<accession>A0A9P5SFY2</accession>
<keyword evidence="5" id="KW-0863">Zinc-finger</keyword>
<keyword evidence="11" id="KW-1185">Reference proteome</keyword>
<reference evidence="10" key="1">
    <citation type="journal article" date="2020" name="Fungal Divers.">
        <title>Resolving the Mortierellaceae phylogeny through synthesis of multi-gene phylogenetics and phylogenomics.</title>
        <authorList>
            <person name="Vandepol N."/>
            <person name="Liber J."/>
            <person name="Desiro A."/>
            <person name="Na H."/>
            <person name="Kennedy M."/>
            <person name="Barry K."/>
            <person name="Grigoriev I.V."/>
            <person name="Miller A.N."/>
            <person name="O'Donnell K."/>
            <person name="Stajich J.E."/>
            <person name="Bonito G."/>
        </authorList>
    </citation>
    <scope>NUCLEOTIDE SEQUENCE</scope>
    <source>
        <strain evidence="10">NVP1</strain>
    </source>
</reference>
<dbReference type="PROSITE" id="PS50090">
    <property type="entry name" value="MYB_LIKE"/>
    <property type="match status" value="3"/>
</dbReference>
<dbReference type="InterPro" id="IPR001005">
    <property type="entry name" value="SANT/Myb"/>
</dbReference>
<dbReference type="Proteomes" id="UP000696485">
    <property type="component" value="Unassembled WGS sequence"/>
</dbReference>
<dbReference type="Gene3D" id="1.10.10.60">
    <property type="entry name" value="Homeodomain-like"/>
    <property type="match status" value="3"/>
</dbReference>
<keyword evidence="1" id="KW-0805">Transcription regulation</keyword>
<dbReference type="InterPro" id="IPR009057">
    <property type="entry name" value="Homeodomain-like_sf"/>
</dbReference>
<dbReference type="InterPro" id="IPR017930">
    <property type="entry name" value="Myb_dom"/>
</dbReference>
<protein>
    <submittedName>
        <fullName evidence="10">Uncharacterized protein</fullName>
    </submittedName>
</protein>
<evidence type="ECO:0000313" key="11">
    <source>
        <dbReference type="Proteomes" id="UP000696485"/>
    </source>
</evidence>
<feature type="domain" description="Myb-like" evidence="7">
    <location>
        <begin position="185"/>
        <end position="235"/>
    </location>
</feature>